<gene>
    <name evidence="2" type="ORF">BN14_06539</name>
    <name evidence="3" type="ORF">RSOLAG1IB_12279</name>
</gene>
<reference evidence="3 5" key="3">
    <citation type="submission" date="2014-11" db="EMBL/GenBank/DDBJ databases">
        <authorList>
            <person name="Wibberg Daniel"/>
        </authorList>
    </citation>
    <scope>NUCLEOTIDE SEQUENCE [LARGE SCALE GENOMIC DNA]</scope>
    <source>
        <strain evidence="3">Rhizoctonia solani AG1-IB 7/3/14</strain>
    </source>
</reference>
<feature type="compositionally biased region" description="Acidic residues" evidence="1">
    <location>
        <begin position="717"/>
        <end position="731"/>
    </location>
</feature>
<feature type="compositionally biased region" description="Acidic residues" evidence="1">
    <location>
        <begin position="66"/>
        <end position="78"/>
    </location>
</feature>
<name>M5BZ50_THACB</name>
<dbReference type="Proteomes" id="UP000059188">
    <property type="component" value="Unassembled WGS sequence"/>
</dbReference>
<evidence type="ECO:0000313" key="3">
    <source>
        <dbReference type="EMBL" id="CEL59957.1"/>
    </source>
</evidence>
<feature type="region of interest" description="Disordered" evidence="1">
    <location>
        <begin position="1"/>
        <end position="140"/>
    </location>
</feature>
<reference evidence="2" key="1">
    <citation type="submission" date="2012-10" db="EMBL/GenBank/DDBJ databases">
        <authorList>
            <person name="Jelonek L."/>
        </authorList>
    </citation>
    <scope>NUCLEOTIDE SEQUENCE</scope>
    <source>
        <strain evidence="2">Isolate 7/3/14</strain>
    </source>
</reference>
<reference evidence="2 4" key="2">
    <citation type="journal article" date="2013" name="J. Biotechnol.">
        <title>Establishment and interpretation of the genome sequence of the phytopathogenic fungus Rhizoctonia solani AG1-IB isolate 7/3/14.</title>
        <authorList>
            <person name="Wibberg D.W."/>
            <person name="Jelonek L.J."/>
            <person name="Rupp O.R."/>
            <person name="Hennig M.H."/>
            <person name="Eikmeyer F.E."/>
            <person name="Goesmann A.G."/>
            <person name="Hartmann A.H."/>
            <person name="Borriss R.B."/>
            <person name="Grosch R.G."/>
            <person name="Puehler A.P."/>
            <person name="Schlueter A.S."/>
        </authorList>
    </citation>
    <scope>NUCLEOTIDE SEQUENCE [LARGE SCALE GENOMIC DNA]</scope>
    <source>
        <strain evidence="4">AG1-IB / isolate 7/3/14</strain>
        <strain evidence="2">Isolate 7/3/14</strain>
    </source>
</reference>
<feature type="region of interest" description="Disordered" evidence="1">
    <location>
        <begin position="311"/>
        <end position="330"/>
    </location>
</feature>
<feature type="compositionally biased region" description="Basic residues" evidence="1">
    <location>
        <begin position="682"/>
        <end position="711"/>
    </location>
</feature>
<dbReference type="AlphaFoldDB" id="M5BZ50"/>
<protein>
    <submittedName>
        <fullName evidence="2">Uncharacterized protein</fullName>
    </submittedName>
</protein>
<keyword evidence="5" id="KW-1185">Reference proteome</keyword>
<evidence type="ECO:0000313" key="4">
    <source>
        <dbReference type="Proteomes" id="UP000012065"/>
    </source>
</evidence>
<feature type="region of interest" description="Disordered" evidence="1">
    <location>
        <begin position="479"/>
        <end position="545"/>
    </location>
</feature>
<feature type="compositionally biased region" description="Polar residues" evidence="1">
    <location>
        <begin position="120"/>
        <end position="134"/>
    </location>
</feature>
<dbReference type="HOGENOM" id="CLU_368489_0_0_1"/>
<dbReference type="EMBL" id="LN679503">
    <property type="protein sequence ID" value="CEL59957.1"/>
    <property type="molecule type" value="Genomic_DNA"/>
</dbReference>
<dbReference type="EMBL" id="CAOJ01009894">
    <property type="protein sequence ID" value="CCO32479.1"/>
    <property type="molecule type" value="Genomic_DNA"/>
</dbReference>
<feature type="region of interest" description="Disordered" evidence="1">
    <location>
        <begin position="382"/>
        <end position="406"/>
    </location>
</feature>
<organism evidence="2 4">
    <name type="scientific">Thanatephorus cucumeris (strain AG1-IB / isolate 7/3/14)</name>
    <name type="common">Lettuce bottom rot fungus</name>
    <name type="synonym">Rhizoctonia solani</name>
    <dbReference type="NCBI Taxonomy" id="1108050"/>
    <lineage>
        <taxon>Eukaryota</taxon>
        <taxon>Fungi</taxon>
        <taxon>Dikarya</taxon>
        <taxon>Basidiomycota</taxon>
        <taxon>Agaricomycotina</taxon>
        <taxon>Agaricomycetes</taxon>
        <taxon>Cantharellales</taxon>
        <taxon>Ceratobasidiaceae</taxon>
        <taxon>Rhizoctonia</taxon>
        <taxon>Rhizoctonia solani AG-1</taxon>
    </lineage>
</organism>
<feature type="region of interest" description="Disordered" evidence="1">
    <location>
        <begin position="624"/>
        <end position="756"/>
    </location>
</feature>
<dbReference type="Proteomes" id="UP000012065">
    <property type="component" value="Unassembled WGS sequence"/>
</dbReference>
<accession>M5BZ50</accession>
<feature type="compositionally biased region" description="Pro residues" evidence="1">
    <location>
        <begin position="629"/>
        <end position="646"/>
    </location>
</feature>
<evidence type="ECO:0000313" key="5">
    <source>
        <dbReference type="Proteomes" id="UP000059188"/>
    </source>
</evidence>
<evidence type="ECO:0000256" key="1">
    <source>
        <dbReference type="SAM" id="MobiDB-lite"/>
    </source>
</evidence>
<proteinExistence type="predicted"/>
<feature type="compositionally biased region" description="Pro residues" evidence="1">
    <location>
        <begin position="512"/>
        <end position="531"/>
    </location>
</feature>
<feature type="compositionally biased region" description="Basic and acidic residues" evidence="1">
    <location>
        <begin position="79"/>
        <end position="107"/>
    </location>
</feature>
<evidence type="ECO:0000313" key="2">
    <source>
        <dbReference type="EMBL" id="CCO32479.1"/>
    </source>
</evidence>
<feature type="compositionally biased region" description="Polar residues" evidence="1">
    <location>
        <begin position="734"/>
        <end position="744"/>
    </location>
</feature>
<sequence>MTPNNGSSDSDDAEVTDNSPKRKRNYPKFHVDLDDKFNGFGGGKSSQKGKGKETLLSSSDSNLDVPDLDSGEEGLDWDIFDKGLGKENMEKKGIGADKEDSDKERGPWNKSLQHVHPWAKNSTGDSSMSKSSPQIKAVKDEEAREESLRVVTTFNEGIVKKHVLKCILNACGVEKAQDAGCITPRFGPDKRRIYLDNGILIPHFGQSFGNEWELWGAHALKIVKDRSQMGSESADHLSSLPDNIFKKAIKDGVFASMKTAWTKHDKGVGEAWAEARRKMSKGWARKDVKSTNQYAMLLISGLPVEPIKPILNPSCQSDEDDDPDNKNGRIVKVPEYRDGIVNNLLGAFDVAFSANKQRTGNPKVETHKYVIVNVPVPKLKDGDLGFDSNAGGKENQKSRKSNPACKNEYPKWAVSAEWEAANPELEIKSRYHINAEKTEIPELEKIKNYIYRFQPEKRTYDAPSSSLTVTAAPAVPNPFHGSVPSGKPDFSSEIVNNSAPMVDPTAGTSAAPEPPIATQPRASPPANPDPPFASVTGSHAQSPPGVGTYLGVQHLPFVPGFHGQPLYARNADGTLVLVHIGNQPAMPNYENSVVPHMGMPIGELFGTHSYDKVAYLHTRDPSILGEPYPLQPPNNPLPLHPPPNSTHPPQSNDMPPPPELVVPTSEVASKPSEVADLPTKSRVGRGRGRGNGRGRGRGSRGRGKGRGKATRSKATIEEDEDKDEEGLEDEFSVAGTSQPLSNTGKAKKVTLTVRGS</sequence>